<dbReference type="FunFam" id="3.40.50.720:FF:000087">
    <property type="entry name" value="alpha-aminoadipic semialdehyde synthase, mitochondrial"/>
    <property type="match status" value="1"/>
</dbReference>
<evidence type="ECO:0000256" key="6">
    <source>
        <dbReference type="ARBA" id="ARBA00023268"/>
    </source>
</evidence>
<dbReference type="Pfam" id="PF16653">
    <property type="entry name" value="Sacchrp_dh_C"/>
    <property type="match status" value="1"/>
</dbReference>
<dbReference type="GO" id="GO:0033512">
    <property type="term" value="P:L-lysine catabolic process to acetyl-CoA via saccharopine"/>
    <property type="evidence" value="ECO:0007669"/>
    <property type="project" value="UniProtKB-UniPathway"/>
</dbReference>
<dbReference type="PANTHER" id="PTHR11133">
    <property type="entry name" value="SACCHAROPINE DEHYDROGENASE"/>
    <property type="match status" value="1"/>
</dbReference>
<evidence type="ECO:0000259" key="9">
    <source>
        <dbReference type="SMART" id="SM01003"/>
    </source>
</evidence>
<dbReference type="Proteomes" id="UP000274756">
    <property type="component" value="Unassembled WGS sequence"/>
</dbReference>
<dbReference type="WBParaSite" id="DME_0000943301-mRNA-1">
    <property type="protein sequence ID" value="DME_0000943301-mRNA-1"/>
    <property type="gene ID" value="DME_0000943301"/>
</dbReference>
<dbReference type="SUPFAM" id="SSF51735">
    <property type="entry name" value="NAD(P)-binding Rossmann-fold domains"/>
    <property type="match status" value="1"/>
</dbReference>
<keyword evidence="5" id="KW-0560">Oxidoreductase</keyword>
<evidence type="ECO:0000259" key="8">
    <source>
        <dbReference type="SMART" id="SM01002"/>
    </source>
</evidence>
<dbReference type="Pfam" id="PF05222">
    <property type="entry name" value="AlaDh_PNT_N"/>
    <property type="match status" value="1"/>
</dbReference>
<accession>A0A0N4UNF3</accession>
<dbReference type="Pfam" id="PF03435">
    <property type="entry name" value="Sacchrp_dh_NADP"/>
    <property type="match status" value="1"/>
</dbReference>
<dbReference type="InterPro" id="IPR005097">
    <property type="entry name" value="Sacchrp_dh_NADP-bd"/>
</dbReference>
<comment type="pathway">
    <text evidence="1">Amino-acid degradation; L-lysine degradation via saccharopine pathway; glutaryl-CoA from L-lysine: step 1/6.</text>
</comment>
<dbReference type="FunFam" id="3.30.360.10:FF:000008">
    <property type="entry name" value="Alpha-aminoadipic semialdehyde synthase, mitochondrial"/>
    <property type="match status" value="1"/>
</dbReference>
<dbReference type="STRING" id="318479.A0A0N4UNF3"/>
<organism evidence="11 13">
    <name type="scientific">Dracunculus medinensis</name>
    <name type="common">Guinea worm</name>
    <dbReference type="NCBI Taxonomy" id="318479"/>
    <lineage>
        <taxon>Eukaryota</taxon>
        <taxon>Metazoa</taxon>
        <taxon>Ecdysozoa</taxon>
        <taxon>Nematoda</taxon>
        <taxon>Chromadorea</taxon>
        <taxon>Rhabditida</taxon>
        <taxon>Spirurina</taxon>
        <taxon>Dracunculoidea</taxon>
        <taxon>Dracunculidae</taxon>
        <taxon>Dracunculus</taxon>
    </lineage>
</organism>
<reference evidence="10 12" key="2">
    <citation type="submission" date="2018-11" db="EMBL/GenBank/DDBJ databases">
        <authorList>
            <consortium name="Pathogen Informatics"/>
        </authorList>
    </citation>
    <scope>NUCLEOTIDE SEQUENCE [LARGE SCALE GENOMIC DNA]</scope>
</reference>
<keyword evidence="12" id="KW-1185">Reference proteome</keyword>
<evidence type="ECO:0000313" key="11">
    <source>
        <dbReference type="Proteomes" id="UP000038040"/>
    </source>
</evidence>
<evidence type="ECO:0000256" key="3">
    <source>
        <dbReference type="ARBA" id="ARBA00005624"/>
    </source>
</evidence>
<dbReference type="InterPro" id="IPR007698">
    <property type="entry name" value="AlaDH/PNT_NAD(H)-bd"/>
</dbReference>
<name>A0A0N4UNF3_DRAME</name>
<dbReference type="Gene3D" id="3.30.360.10">
    <property type="entry name" value="Dihydrodipicolinate Reductase, domain 2"/>
    <property type="match status" value="1"/>
</dbReference>
<dbReference type="AlphaFoldDB" id="A0A0N4UNF3"/>
<dbReference type="SMART" id="SM01002">
    <property type="entry name" value="AlaDh_PNT_C"/>
    <property type="match status" value="1"/>
</dbReference>
<proteinExistence type="inferred from homology"/>
<dbReference type="Gene3D" id="1.10.1870.10">
    <property type="entry name" value="Domain 3, Saccharopine reductase"/>
    <property type="match status" value="1"/>
</dbReference>
<dbReference type="EMBL" id="UYYG01000107">
    <property type="protein sequence ID" value="VDN53164.1"/>
    <property type="molecule type" value="Genomic_DNA"/>
</dbReference>
<comment type="similarity">
    <text evidence="3">In the N-terminal section; belongs to the AlaDH/PNT family.</text>
</comment>
<comment type="pathway">
    <text evidence="2">Amino-acid degradation; L-lysine degradation via saccharopine pathway; glutaryl-CoA from L-lysine: step 2/6.</text>
</comment>
<dbReference type="Gene3D" id="3.40.50.720">
    <property type="entry name" value="NAD(P)-binding Rossmann-like Domain"/>
    <property type="match status" value="3"/>
</dbReference>
<gene>
    <name evidence="10" type="ORF">DME_LOCUS3137</name>
</gene>
<dbReference type="InterPro" id="IPR036291">
    <property type="entry name" value="NAD(P)-bd_dom_sf"/>
</dbReference>
<protein>
    <submittedName>
        <fullName evidence="13">Saccharopine dehydrogenase</fullName>
    </submittedName>
</protein>
<dbReference type="Proteomes" id="UP000038040">
    <property type="component" value="Unplaced"/>
</dbReference>
<evidence type="ECO:0000256" key="2">
    <source>
        <dbReference type="ARBA" id="ARBA00004720"/>
    </source>
</evidence>
<reference evidence="13" key="1">
    <citation type="submission" date="2016-04" db="UniProtKB">
        <authorList>
            <consortium name="WormBaseParasite"/>
        </authorList>
    </citation>
    <scope>IDENTIFICATION</scope>
</reference>
<dbReference type="OrthoDB" id="10059875at2759"/>
<evidence type="ECO:0000313" key="12">
    <source>
        <dbReference type="Proteomes" id="UP000274756"/>
    </source>
</evidence>
<dbReference type="SUPFAM" id="SSF55347">
    <property type="entry name" value="Glyceraldehyde-3-phosphate dehydrogenase-like, C-terminal domain"/>
    <property type="match status" value="1"/>
</dbReference>
<evidence type="ECO:0000313" key="10">
    <source>
        <dbReference type="EMBL" id="VDN53164.1"/>
    </source>
</evidence>
<evidence type="ECO:0000256" key="5">
    <source>
        <dbReference type="ARBA" id="ARBA00023002"/>
    </source>
</evidence>
<keyword evidence="4" id="KW-0521">NADP</keyword>
<comment type="similarity">
    <text evidence="7">In the C-terminal section; belongs to the saccharopine dehydrogenase family.</text>
</comment>
<evidence type="ECO:0000256" key="4">
    <source>
        <dbReference type="ARBA" id="ARBA00022857"/>
    </source>
</evidence>
<dbReference type="GO" id="GO:0004753">
    <property type="term" value="F:saccharopine dehydrogenase activity"/>
    <property type="evidence" value="ECO:0007669"/>
    <property type="project" value="TreeGrafter"/>
</dbReference>
<dbReference type="GO" id="GO:0019878">
    <property type="term" value="P:lysine biosynthetic process via aminoadipic acid"/>
    <property type="evidence" value="ECO:0007669"/>
    <property type="project" value="TreeGrafter"/>
</dbReference>
<evidence type="ECO:0000256" key="1">
    <source>
        <dbReference type="ARBA" id="ARBA00004682"/>
    </source>
</evidence>
<feature type="domain" description="Alanine dehydrogenase/pyridine nucleotide transhydrogenase NAD(H)-binding" evidence="8">
    <location>
        <begin position="197"/>
        <end position="355"/>
    </location>
</feature>
<dbReference type="InterPro" id="IPR051168">
    <property type="entry name" value="AASS"/>
</dbReference>
<dbReference type="GO" id="GO:0005737">
    <property type="term" value="C:cytoplasm"/>
    <property type="evidence" value="ECO:0007669"/>
    <property type="project" value="TreeGrafter"/>
</dbReference>
<dbReference type="CDD" id="cd12189">
    <property type="entry name" value="LKR_SDH_like"/>
    <property type="match status" value="1"/>
</dbReference>
<feature type="domain" description="Alanine dehydrogenase/pyridine nucleotide transhydrogenase N-terminal" evidence="9">
    <location>
        <begin position="28"/>
        <end position="157"/>
    </location>
</feature>
<dbReference type="SMART" id="SM01003">
    <property type="entry name" value="AlaDh_PNT_N"/>
    <property type="match status" value="1"/>
</dbReference>
<dbReference type="UniPathway" id="UPA00868">
    <property type="reaction ID" value="UER00835"/>
</dbReference>
<evidence type="ECO:0000313" key="13">
    <source>
        <dbReference type="WBParaSite" id="DME_0000943301-mRNA-1"/>
    </source>
</evidence>
<sequence>MVFVKTYNLRFSLRRFSQCAEKVEQCIAIRRESINVWERRAPLAPLHVKELTKQGVKVLIQPSNRRAFAIQEYVAAGAVVQEDITEAQLIIAVKQIPLDELIPKKTYAFFSHTIKGQEDNMPMLDAILRKIRLVDYERIIDSKGERLVMFGKWAGYAGFINILHGVGLRLLSLGHHTPFIHIGLAHNYSKSYMAIKAIREAGYEIALNKLPRSLGPLIFIFTGRGNVSQGAQELFHHLPYEYVECKNLPEIAAKGQMNKLYGCVVGPEDHLIAPYASVIINGIYWIPGSPRLITVSDAKKLLQLIAISDISADLNGSIEFMKTCTSIDKPFTLYDADSNECSDRLDAKSGCIICNIDNMPAQLPSEATEQFGELLYPYVIDLLNCSTDRPLDELECADEIKRAIITDNGALAPRYEYITRLRLRRTNFRRPVTTVFPEMVKRVLLLGAGMVSDPVANYYSMKQKDIRLTVATLLDKDAQRLCKYGANIESVIVDVLRERERFEFLIKDYDLCISLLPYTLHPVVAELCIKYGVNMITSSYISPEMMALDSHAKLSDVIIMNEAGLDPGIDHMLAMECIDEIHQRGGKIKSFVSFCGGLPAPEFSDNPLRYKFSWSPKGMFLALMNRARYLKDGQVVEIDGDCGVLDSLYPINFMPGFNFIGYPNRDSLQYADVYGIAEECKTLIRGTLRYKGFVEAVKALKAVGLLSTQTNKIFSEEFGLAWNMILQRLGKNNSHLVEILLKLGLLSDTFVQGHGTAIDTLVPYLAKEFSYKQNERDLVILNHDIHAQFPGGINVSKRHEINLVAYGEPNGLSAMARTVGYTCAIVSDIILNDGIKETGVIRPITKEIYKPVLNIIKKFGVEITGAHA</sequence>
<dbReference type="InterPro" id="IPR007886">
    <property type="entry name" value="AlaDH/PNT_N"/>
</dbReference>
<dbReference type="FunFam" id="3.40.50.720:FF:000072">
    <property type="entry name" value="Saccharopine dehydrogenase [NADP(+), L-glutamate-forming]"/>
    <property type="match status" value="1"/>
</dbReference>
<keyword evidence="6" id="KW-0511">Multifunctional enzyme</keyword>
<evidence type="ECO:0000256" key="7">
    <source>
        <dbReference type="ARBA" id="ARBA00025744"/>
    </source>
</evidence>
<dbReference type="InterPro" id="IPR032095">
    <property type="entry name" value="Sacchrp_dh-like_C"/>
</dbReference>
<dbReference type="PANTHER" id="PTHR11133:SF22">
    <property type="entry name" value="ALPHA-AMINOADIPIC SEMIALDEHYDE SYNTHASE, MITOCHONDRIAL"/>
    <property type="match status" value="1"/>
</dbReference>
<dbReference type="SUPFAM" id="SSF52283">
    <property type="entry name" value="Formate/glycerate dehydrogenase catalytic domain-like"/>
    <property type="match status" value="1"/>
</dbReference>